<accession>A0A2T6AW39</accession>
<dbReference type="InterPro" id="IPR009922">
    <property type="entry name" value="DUF1457"/>
</dbReference>
<gene>
    <name evidence="2" type="ORF">C8N44_11029</name>
</gene>
<keyword evidence="3" id="KW-1185">Reference proteome</keyword>
<reference evidence="2 3" key="1">
    <citation type="submission" date="2018-04" db="EMBL/GenBank/DDBJ databases">
        <title>Genomic Encyclopedia of Archaeal and Bacterial Type Strains, Phase II (KMG-II): from individual species to whole genera.</title>
        <authorList>
            <person name="Goeker M."/>
        </authorList>
    </citation>
    <scope>NUCLEOTIDE SEQUENCE [LARGE SCALE GENOMIC DNA]</scope>
    <source>
        <strain evidence="2 3">DSM 29329</strain>
    </source>
</reference>
<evidence type="ECO:0000256" key="1">
    <source>
        <dbReference type="SAM" id="MobiDB-lite"/>
    </source>
</evidence>
<dbReference type="OrthoDB" id="8478628at2"/>
<organism evidence="2 3">
    <name type="scientific">Allosediminivita pacifica</name>
    <dbReference type="NCBI Taxonomy" id="1267769"/>
    <lineage>
        <taxon>Bacteria</taxon>
        <taxon>Pseudomonadati</taxon>
        <taxon>Pseudomonadota</taxon>
        <taxon>Alphaproteobacteria</taxon>
        <taxon>Rhodobacterales</taxon>
        <taxon>Paracoccaceae</taxon>
        <taxon>Allosediminivita</taxon>
    </lineage>
</organism>
<protein>
    <submittedName>
        <fullName evidence="2">PAS domain-containing protein</fullName>
    </submittedName>
</protein>
<dbReference type="EMBL" id="QBKN01000010">
    <property type="protein sequence ID" value="PTX48030.1"/>
    <property type="molecule type" value="Genomic_DNA"/>
</dbReference>
<sequence>MLGSGGNGRDIVSMTDREKARRLAPIRTVEAYWRGLCGPDQVPLRSQIDPRGMENALENAFLAERIAPSLAKLRVAGSHLSDLMGMEVSGMPLSTLIAPSDRDRLGQAIARLFNDPAIIRATLRAEGGFGKPDMEAQMIILPLRSDMGDITRALGALVSTGQIGRTPRRFKITQIEIEPALDPALAPAPVPVTEEPAAAPRGLSEEQAGFTHRPQPAAIERPLSATARRAPHLRLVVSNDD</sequence>
<evidence type="ECO:0000313" key="3">
    <source>
        <dbReference type="Proteomes" id="UP000244069"/>
    </source>
</evidence>
<evidence type="ECO:0000313" key="2">
    <source>
        <dbReference type="EMBL" id="PTX48030.1"/>
    </source>
</evidence>
<feature type="region of interest" description="Disordered" evidence="1">
    <location>
        <begin position="194"/>
        <end position="225"/>
    </location>
</feature>
<dbReference type="Pfam" id="PF07310">
    <property type="entry name" value="PAS_5"/>
    <property type="match status" value="1"/>
</dbReference>
<dbReference type="Proteomes" id="UP000244069">
    <property type="component" value="Unassembled WGS sequence"/>
</dbReference>
<proteinExistence type="predicted"/>
<comment type="caution">
    <text evidence="2">The sequence shown here is derived from an EMBL/GenBank/DDBJ whole genome shotgun (WGS) entry which is preliminary data.</text>
</comment>
<dbReference type="AlphaFoldDB" id="A0A2T6AW39"/>
<name>A0A2T6AW39_9RHOB</name>